<reference evidence="1" key="1">
    <citation type="submission" date="2019-08" db="EMBL/GenBank/DDBJ databases">
        <authorList>
            <person name="Kucharzyk K."/>
            <person name="Murdoch R.W."/>
            <person name="Higgins S."/>
            <person name="Loffler F."/>
        </authorList>
    </citation>
    <scope>NUCLEOTIDE SEQUENCE</scope>
</reference>
<comment type="caution">
    <text evidence="1">The sequence shown here is derived from an EMBL/GenBank/DDBJ whole genome shotgun (WGS) entry which is preliminary data.</text>
</comment>
<gene>
    <name evidence="1" type="ORF">SDC9_170460</name>
</gene>
<protein>
    <submittedName>
        <fullName evidence="1">Uncharacterized protein</fullName>
    </submittedName>
</protein>
<name>A0A645G8V9_9ZZZZ</name>
<organism evidence="1">
    <name type="scientific">bioreactor metagenome</name>
    <dbReference type="NCBI Taxonomy" id="1076179"/>
    <lineage>
        <taxon>unclassified sequences</taxon>
        <taxon>metagenomes</taxon>
        <taxon>ecological metagenomes</taxon>
    </lineage>
</organism>
<dbReference type="AlphaFoldDB" id="A0A645G8V9"/>
<accession>A0A645G8V9</accession>
<dbReference type="EMBL" id="VSSQ01071473">
    <property type="protein sequence ID" value="MPN23075.1"/>
    <property type="molecule type" value="Genomic_DNA"/>
</dbReference>
<evidence type="ECO:0000313" key="1">
    <source>
        <dbReference type="EMBL" id="MPN23075.1"/>
    </source>
</evidence>
<proteinExistence type="predicted"/>
<sequence>MDHKDCSSASLRMDYTFCLFAEHLRFIGCQHVCLLVPVPDEGGVPEHEQNEQQYNTDPHTQYYTLPRG</sequence>